<feature type="compositionally biased region" description="Polar residues" evidence="1">
    <location>
        <begin position="149"/>
        <end position="162"/>
    </location>
</feature>
<dbReference type="STRING" id="2094558.A0A314Z3B7"/>
<organism evidence="3 4">
    <name type="scientific">Prunus yedoensis var. nudiflora</name>
    <dbReference type="NCBI Taxonomy" id="2094558"/>
    <lineage>
        <taxon>Eukaryota</taxon>
        <taxon>Viridiplantae</taxon>
        <taxon>Streptophyta</taxon>
        <taxon>Embryophyta</taxon>
        <taxon>Tracheophyta</taxon>
        <taxon>Spermatophyta</taxon>
        <taxon>Magnoliopsida</taxon>
        <taxon>eudicotyledons</taxon>
        <taxon>Gunneridae</taxon>
        <taxon>Pentapetalae</taxon>
        <taxon>rosids</taxon>
        <taxon>fabids</taxon>
        <taxon>Rosales</taxon>
        <taxon>Rosaceae</taxon>
        <taxon>Amygdaloideae</taxon>
        <taxon>Amygdaleae</taxon>
        <taxon>Prunus</taxon>
    </lineage>
</organism>
<feature type="compositionally biased region" description="Basic and acidic residues" evidence="1">
    <location>
        <begin position="105"/>
        <end position="115"/>
    </location>
</feature>
<accession>A0A314Z3B7</accession>
<comment type="caution">
    <text evidence="3">The sequence shown here is derived from an EMBL/GenBank/DDBJ whole genome shotgun (WGS) entry which is preliminary data.</text>
</comment>
<evidence type="ECO:0000313" key="3">
    <source>
        <dbReference type="EMBL" id="PQQ11678.1"/>
    </source>
</evidence>
<dbReference type="PANTHER" id="PTHR47071:SF2">
    <property type="entry name" value="PROTEIN TRM32"/>
    <property type="match status" value="1"/>
</dbReference>
<keyword evidence="4" id="KW-1185">Reference proteome</keyword>
<dbReference type="Proteomes" id="UP000250321">
    <property type="component" value="Unassembled WGS sequence"/>
</dbReference>
<gene>
    <name evidence="3" type="ORF">Pyn_33422</name>
</gene>
<feature type="region of interest" description="Disordered" evidence="1">
    <location>
        <begin position="141"/>
        <end position="165"/>
    </location>
</feature>
<feature type="domain" description="DUF3741" evidence="2">
    <location>
        <begin position="175"/>
        <end position="218"/>
    </location>
</feature>
<name>A0A314Z3B7_PRUYE</name>
<evidence type="ECO:0000259" key="2">
    <source>
        <dbReference type="Pfam" id="PF12552"/>
    </source>
</evidence>
<reference evidence="3 4" key="1">
    <citation type="submission" date="2018-02" db="EMBL/GenBank/DDBJ databases">
        <title>Draft genome of wild Prunus yedoensis var. nudiflora.</title>
        <authorList>
            <person name="Baek S."/>
            <person name="Kim J.-H."/>
            <person name="Choi K."/>
            <person name="Kim G.-B."/>
            <person name="Cho A."/>
            <person name="Jang H."/>
            <person name="Shin C.-H."/>
            <person name="Yu H.-J."/>
            <person name="Mun J.-H."/>
        </authorList>
    </citation>
    <scope>NUCLEOTIDE SEQUENCE [LARGE SCALE GENOMIC DNA]</scope>
    <source>
        <strain evidence="4">cv. Jeju island</strain>
        <tissue evidence="3">Leaf</tissue>
    </source>
</reference>
<dbReference type="InterPro" id="IPR044257">
    <property type="entry name" value="TRM32-like"/>
</dbReference>
<sequence length="336" mass="37864">MGKQLQRQDSGVESNRPGCMWSLMHMLDYHRWNNVKNMLPHRKRAGGRRVRCNYGSRKATLNSSDIGQREEFAAADAEPLLVKHPSTETSSAKKRSGKSRIKASSAKEKPREESTKSWILSFHVQSWLWRTTEVHDVQPSENCLDKTGKSGSASPSKKQALSTEECEKVMKLAPNQKPTKTNQPHKDISSDQINDHADILEIFKANKEFFLKILQDPDVNTNQFPGLQNSKNKVRLTKSRSFPVADSSQARNIRPKSTLKHKQNEVWSFPKGEILLADTQTPKLVTSESQEDYSMKSMPYVAGDISVGSSVMKQETSFSSRVCLRDLVTKGGISWS</sequence>
<evidence type="ECO:0000256" key="1">
    <source>
        <dbReference type="SAM" id="MobiDB-lite"/>
    </source>
</evidence>
<evidence type="ECO:0000313" key="4">
    <source>
        <dbReference type="Proteomes" id="UP000250321"/>
    </source>
</evidence>
<dbReference type="EMBL" id="PJQY01000386">
    <property type="protein sequence ID" value="PQQ11678.1"/>
    <property type="molecule type" value="Genomic_DNA"/>
</dbReference>
<dbReference type="AlphaFoldDB" id="A0A314Z3B7"/>
<feature type="region of interest" description="Disordered" evidence="1">
    <location>
        <begin position="77"/>
        <end position="115"/>
    </location>
</feature>
<dbReference type="OrthoDB" id="758104at2759"/>
<dbReference type="Pfam" id="PF12552">
    <property type="entry name" value="DUF3741"/>
    <property type="match status" value="1"/>
</dbReference>
<protein>
    <recommendedName>
        <fullName evidence="2">DUF3741 domain-containing protein</fullName>
    </recommendedName>
</protein>
<dbReference type="InterPro" id="IPR022212">
    <property type="entry name" value="DUF3741"/>
</dbReference>
<proteinExistence type="predicted"/>
<feature type="compositionally biased region" description="Basic residues" evidence="1">
    <location>
        <begin position="92"/>
        <end position="101"/>
    </location>
</feature>
<dbReference type="PANTHER" id="PTHR47071">
    <property type="entry name" value="PROTEIN TRM32"/>
    <property type="match status" value="1"/>
</dbReference>